<proteinExistence type="predicted"/>
<gene>
    <name evidence="1" type="ORF">KIN20_018780</name>
</gene>
<comment type="caution">
    <text evidence="1">The sequence shown here is derived from an EMBL/GenBank/DDBJ whole genome shotgun (WGS) entry which is preliminary data.</text>
</comment>
<accession>A0AAD5MNI4</accession>
<dbReference type="EMBL" id="JAHQIW010003742">
    <property type="protein sequence ID" value="KAJ1359948.1"/>
    <property type="molecule type" value="Genomic_DNA"/>
</dbReference>
<keyword evidence="2" id="KW-1185">Reference proteome</keyword>
<organism evidence="1 2">
    <name type="scientific">Parelaphostrongylus tenuis</name>
    <name type="common">Meningeal worm</name>
    <dbReference type="NCBI Taxonomy" id="148309"/>
    <lineage>
        <taxon>Eukaryota</taxon>
        <taxon>Metazoa</taxon>
        <taxon>Ecdysozoa</taxon>
        <taxon>Nematoda</taxon>
        <taxon>Chromadorea</taxon>
        <taxon>Rhabditida</taxon>
        <taxon>Rhabditina</taxon>
        <taxon>Rhabditomorpha</taxon>
        <taxon>Strongyloidea</taxon>
        <taxon>Metastrongylidae</taxon>
        <taxon>Parelaphostrongylus</taxon>
    </lineage>
</organism>
<protein>
    <submittedName>
        <fullName evidence="1">Uncharacterized protein</fullName>
    </submittedName>
</protein>
<dbReference type="Proteomes" id="UP001196413">
    <property type="component" value="Unassembled WGS sequence"/>
</dbReference>
<evidence type="ECO:0000313" key="2">
    <source>
        <dbReference type="Proteomes" id="UP001196413"/>
    </source>
</evidence>
<name>A0AAD5MNI4_PARTN</name>
<reference evidence="1" key="1">
    <citation type="submission" date="2021-06" db="EMBL/GenBank/DDBJ databases">
        <title>Parelaphostrongylus tenuis whole genome reference sequence.</title>
        <authorList>
            <person name="Garwood T.J."/>
            <person name="Larsen P.A."/>
            <person name="Fountain-Jones N.M."/>
            <person name="Garbe J.R."/>
            <person name="Macchietto M.G."/>
            <person name="Kania S.A."/>
            <person name="Gerhold R.W."/>
            <person name="Richards J.E."/>
            <person name="Wolf T.M."/>
        </authorList>
    </citation>
    <scope>NUCLEOTIDE SEQUENCE</scope>
    <source>
        <strain evidence="1">MNPRO001-30</strain>
        <tissue evidence="1">Meninges</tissue>
    </source>
</reference>
<sequence>MDRTNPPQSRHLEQAWEAQRLAIQWNTRMTGDSALRGINKDTCLCKVLTRNLSRESFYQ</sequence>
<dbReference type="AlphaFoldDB" id="A0AAD5MNI4"/>
<evidence type="ECO:0000313" key="1">
    <source>
        <dbReference type="EMBL" id="KAJ1359948.1"/>
    </source>
</evidence>